<dbReference type="InterPro" id="IPR050498">
    <property type="entry name" value="Ycf3"/>
</dbReference>
<dbReference type="RefSeq" id="WP_014276057.1">
    <property type="nucleotide sequence ID" value="NZ_BIMW01000149.1"/>
</dbReference>
<dbReference type="InterPro" id="IPR009003">
    <property type="entry name" value="Peptidase_S1_PA"/>
</dbReference>
<comment type="caution">
    <text evidence="4">The sequence shown here is derived from an EMBL/GenBank/DDBJ whole genome shotgun (WGS) entry which is preliminary data.</text>
</comment>
<protein>
    <submittedName>
        <fullName evidence="4">TPR domain protein</fullName>
    </submittedName>
</protein>
<dbReference type="PANTHER" id="PTHR44858">
    <property type="entry name" value="TETRATRICOPEPTIDE REPEAT PROTEIN 6"/>
    <property type="match status" value="1"/>
</dbReference>
<feature type="repeat" description="TPR" evidence="3">
    <location>
        <begin position="271"/>
        <end position="304"/>
    </location>
</feature>
<dbReference type="InterPro" id="IPR013105">
    <property type="entry name" value="TPR_2"/>
</dbReference>
<evidence type="ECO:0000256" key="3">
    <source>
        <dbReference type="PROSITE-ProRule" id="PRU00339"/>
    </source>
</evidence>
<dbReference type="Gene3D" id="2.40.10.10">
    <property type="entry name" value="Trypsin-like serine proteases"/>
    <property type="match status" value="2"/>
</dbReference>
<dbReference type="Pfam" id="PF07719">
    <property type="entry name" value="TPR_2"/>
    <property type="match status" value="1"/>
</dbReference>
<dbReference type="InterPro" id="IPR043504">
    <property type="entry name" value="Peptidase_S1_PA_chymotrypsin"/>
</dbReference>
<dbReference type="SUPFAM" id="SSF50494">
    <property type="entry name" value="Trypsin-like serine proteases"/>
    <property type="match status" value="1"/>
</dbReference>
<evidence type="ECO:0000256" key="2">
    <source>
        <dbReference type="ARBA" id="ARBA00022803"/>
    </source>
</evidence>
<dbReference type="SMART" id="SM00028">
    <property type="entry name" value="TPR"/>
    <property type="match status" value="2"/>
</dbReference>
<gene>
    <name evidence="4" type="ORF">NIES46_38860</name>
</gene>
<dbReference type="PROSITE" id="PS50005">
    <property type="entry name" value="TPR"/>
    <property type="match status" value="2"/>
</dbReference>
<dbReference type="InterPro" id="IPR019734">
    <property type="entry name" value="TPR_rpt"/>
</dbReference>
<evidence type="ECO:0000313" key="5">
    <source>
        <dbReference type="Proteomes" id="UP000326169"/>
    </source>
</evidence>
<accession>A0A5M3TCQ9</accession>
<name>A0A5M3TCQ9_LIMPL</name>
<dbReference type="PANTHER" id="PTHR44858:SF1">
    <property type="entry name" value="UDP-N-ACETYLGLUCOSAMINE--PEPTIDE N-ACETYLGLUCOSAMINYLTRANSFERASE SPINDLY-RELATED"/>
    <property type="match status" value="1"/>
</dbReference>
<sequence>MFNLGFSRFDSLTAILTGMATTAAVVISCQVALATKSAQQVAEIAAPITVQINSALGDGSGVIIARQDHIYTVLTVNHVVKAPDVAYSIRTHDGQSHPVTSVTRLQTTGDEPDLAVVRFESNQEYPIATLGDSEQVVIGVQIYVYAYPATGGLTGAAREPELSPGLVTSRPKNRPEGYNLRYQAVTWSGMSGGPVFDSQGRVVGLHGQGEFGFAQTRSGDVTPIKTGFNAAVPINLFLEQLSQAQLNPSDLQMDWEALEASPVSLDTPQNAETYYFRGLSWLDRGYAWEAIADFNRALELNPNSPETYFNLGLARTLLVLNEPTRGPNPVLDYTRAIELNPGFADAYYNRALSHIRRQEFEEALADFRQAAELYQQLGRSDSHQDALQRIHELEEMAQ</sequence>
<proteinExistence type="predicted"/>
<organism evidence="4 5">
    <name type="scientific">Limnospira platensis NIES-46</name>
    <dbReference type="NCBI Taxonomy" id="1236695"/>
    <lineage>
        <taxon>Bacteria</taxon>
        <taxon>Bacillati</taxon>
        <taxon>Cyanobacteriota</taxon>
        <taxon>Cyanophyceae</taxon>
        <taxon>Oscillatoriophycideae</taxon>
        <taxon>Oscillatoriales</taxon>
        <taxon>Sirenicapillariaceae</taxon>
        <taxon>Limnospira</taxon>
    </lineage>
</organism>
<dbReference type="InterPro" id="IPR011990">
    <property type="entry name" value="TPR-like_helical_dom_sf"/>
</dbReference>
<keyword evidence="2 3" id="KW-0802">TPR repeat</keyword>
<dbReference type="SUPFAM" id="SSF48452">
    <property type="entry name" value="TPR-like"/>
    <property type="match status" value="1"/>
</dbReference>
<keyword evidence="1" id="KW-0677">Repeat</keyword>
<keyword evidence="5" id="KW-1185">Reference proteome</keyword>
<feature type="repeat" description="TPR" evidence="3">
    <location>
        <begin position="344"/>
        <end position="377"/>
    </location>
</feature>
<dbReference type="Pfam" id="PF13414">
    <property type="entry name" value="TPR_11"/>
    <property type="match status" value="1"/>
</dbReference>
<dbReference type="Proteomes" id="UP000326169">
    <property type="component" value="Unassembled WGS sequence"/>
</dbReference>
<dbReference type="Gene3D" id="1.25.40.10">
    <property type="entry name" value="Tetratricopeptide repeat domain"/>
    <property type="match status" value="2"/>
</dbReference>
<evidence type="ECO:0000313" key="4">
    <source>
        <dbReference type="EMBL" id="GCE95820.1"/>
    </source>
</evidence>
<dbReference type="GeneID" id="301684663"/>
<dbReference type="EMBL" id="BIMW01000149">
    <property type="protein sequence ID" value="GCE95820.1"/>
    <property type="molecule type" value="Genomic_DNA"/>
</dbReference>
<reference evidence="4 5" key="1">
    <citation type="journal article" date="2019" name="J Genomics">
        <title>The Draft Genome of a Hydrogen-producing Cyanobacterium, Arthrospira platensis NIES-46.</title>
        <authorList>
            <person name="Suzuki S."/>
            <person name="Yamaguchi H."/>
            <person name="Kawachi M."/>
        </authorList>
    </citation>
    <scope>NUCLEOTIDE SEQUENCE [LARGE SCALE GENOMIC DNA]</scope>
    <source>
        <strain evidence="4 5">NIES-46</strain>
    </source>
</reference>
<dbReference type="Pfam" id="PF13365">
    <property type="entry name" value="Trypsin_2"/>
    <property type="match status" value="1"/>
</dbReference>
<evidence type="ECO:0000256" key="1">
    <source>
        <dbReference type="ARBA" id="ARBA00022737"/>
    </source>
</evidence>